<organism evidence="1 2">
    <name type="scientific">Ideonella lacteola</name>
    <dbReference type="NCBI Taxonomy" id="2984193"/>
    <lineage>
        <taxon>Bacteria</taxon>
        <taxon>Pseudomonadati</taxon>
        <taxon>Pseudomonadota</taxon>
        <taxon>Betaproteobacteria</taxon>
        <taxon>Burkholderiales</taxon>
        <taxon>Sphaerotilaceae</taxon>
        <taxon>Ideonella</taxon>
    </lineage>
</organism>
<dbReference type="Proteomes" id="UP001371218">
    <property type="component" value="Unassembled WGS sequence"/>
</dbReference>
<sequence>MNTVNVSVSTTGMISCTPDPVPISGSNVNIVFNLLTTGYSFRSNAAVVVSNPGSQFPNPSVTASSILVNLFDANSDNKHYKYTVHLVNDSNGESLSVDPTIENGR</sequence>
<name>A0ABU9BT93_9BURK</name>
<gene>
    <name evidence="1" type="ORF">AACH06_14910</name>
</gene>
<evidence type="ECO:0000313" key="2">
    <source>
        <dbReference type="Proteomes" id="UP001371218"/>
    </source>
</evidence>
<evidence type="ECO:0000313" key="1">
    <source>
        <dbReference type="EMBL" id="MEK8032115.1"/>
    </source>
</evidence>
<dbReference type="RefSeq" id="WP_341426529.1">
    <property type="nucleotide sequence ID" value="NZ_JBBUTG010000009.1"/>
</dbReference>
<accession>A0ABU9BT93</accession>
<comment type="caution">
    <text evidence="1">The sequence shown here is derived from an EMBL/GenBank/DDBJ whole genome shotgun (WGS) entry which is preliminary data.</text>
</comment>
<dbReference type="EMBL" id="JBBUTG010000009">
    <property type="protein sequence ID" value="MEK8032115.1"/>
    <property type="molecule type" value="Genomic_DNA"/>
</dbReference>
<protein>
    <submittedName>
        <fullName evidence="1">Uncharacterized protein</fullName>
    </submittedName>
</protein>
<keyword evidence="2" id="KW-1185">Reference proteome</keyword>
<reference evidence="1 2" key="1">
    <citation type="submission" date="2024-04" db="EMBL/GenBank/DDBJ databases">
        <title>Novel species of the genus Ideonella isolated from streams.</title>
        <authorList>
            <person name="Lu H."/>
        </authorList>
    </citation>
    <scope>NUCLEOTIDE SEQUENCE [LARGE SCALE GENOMIC DNA]</scope>
    <source>
        <strain evidence="1 2">DXS29W</strain>
    </source>
</reference>
<proteinExistence type="predicted"/>